<evidence type="ECO:0000313" key="3">
    <source>
        <dbReference type="Proteomes" id="UP000663881"/>
    </source>
</evidence>
<gene>
    <name evidence="2" type="ORF">OKA104_LOCUS51475</name>
</gene>
<organism evidence="2 3">
    <name type="scientific">Adineta steineri</name>
    <dbReference type="NCBI Taxonomy" id="433720"/>
    <lineage>
        <taxon>Eukaryota</taxon>
        <taxon>Metazoa</taxon>
        <taxon>Spiralia</taxon>
        <taxon>Gnathifera</taxon>
        <taxon>Rotifera</taxon>
        <taxon>Eurotatoria</taxon>
        <taxon>Bdelloidea</taxon>
        <taxon>Adinetida</taxon>
        <taxon>Adinetidae</taxon>
        <taxon>Adineta</taxon>
    </lineage>
</organism>
<dbReference type="PANTHER" id="PTHR15678:SF6">
    <property type="entry name" value="BRIDGE-LIKE LIPID TRANSFER PROTEIN FAMILY MEMBER 2"/>
    <property type="match status" value="1"/>
</dbReference>
<keyword evidence="1" id="KW-0175">Coiled coil</keyword>
<dbReference type="Proteomes" id="UP000663881">
    <property type="component" value="Unassembled WGS sequence"/>
</dbReference>
<evidence type="ECO:0000256" key="1">
    <source>
        <dbReference type="SAM" id="Coils"/>
    </source>
</evidence>
<proteinExistence type="predicted"/>
<dbReference type="InterPro" id="IPR045167">
    <property type="entry name" value="Hobbit"/>
</dbReference>
<feature type="non-terminal residue" evidence="2">
    <location>
        <position position="1"/>
    </location>
</feature>
<name>A0A820P7U7_9BILA</name>
<dbReference type="AlphaFoldDB" id="A0A820P7U7"/>
<accession>A0A820P7U7</accession>
<reference evidence="2" key="1">
    <citation type="submission" date="2021-02" db="EMBL/GenBank/DDBJ databases">
        <authorList>
            <person name="Nowell W R."/>
        </authorList>
    </citation>
    <scope>NUCLEOTIDE SEQUENCE</scope>
</reference>
<protein>
    <submittedName>
        <fullName evidence="2">Uncharacterized protein</fullName>
    </submittedName>
</protein>
<comment type="caution">
    <text evidence="2">The sequence shown here is derived from an EMBL/GenBank/DDBJ whole genome shotgun (WGS) entry which is preliminary data.</text>
</comment>
<dbReference type="PANTHER" id="PTHR15678">
    <property type="entry name" value="ANTIGEN MLAA-22-RELATED"/>
    <property type="match status" value="1"/>
</dbReference>
<dbReference type="EMBL" id="CAJOAY010027950">
    <property type="protein sequence ID" value="CAF4402472.1"/>
    <property type="molecule type" value="Genomic_DNA"/>
</dbReference>
<feature type="coiled-coil region" evidence="1">
    <location>
        <begin position="35"/>
        <end position="82"/>
    </location>
</feature>
<evidence type="ECO:0000313" key="2">
    <source>
        <dbReference type="EMBL" id="CAF4402472.1"/>
    </source>
</evidence>
<dbReference type="Pfam" id="PF10344">
    <property type="entry name" value="Hobbit"/>
    <property type="match status" value="1"/>
</dbReference>
<sequence>FTFIHNDIQLSTNSSQYRTIMDIVNNLLLYVEPKKEGANNKLRKLRLKIQLANNLPVLQKNIRHLLERVRSTLAELRRLEREIYYFSRTNNNNLA</sequence>